<feature type="transmembrane region" description="Helical" evidence="6">
    <location>
        <begin position="109"/>
        <end position="127"/>
    </location>
</feature>
<feature type="transmembrane region" description="Helical" evidence="6">
    <location>
        <begin position="368"/>
        <end position="392"/>
    </location>
</feature>
<feature type="transmembrane region" description="Helical" evidence="6">
    <location>
        <begin position="164"/>
        <end position="186"/>
    </location>
</feature>
<evidence type="ECO:0000259" key="7">
    <source>
        <dbReference type="PROSITE" id="PS50850"/>
    </source>
</evidence>
<proteinExistence type="predicted"/>
<comment type="caution">
    <text evidence="8">The sequence shown here is derived from an EMBL/GenBank/DDBJ whole genome shotgun (WGS) entry which is preliminary data.</text>
</comment>
<feature type="transmembrane region" description="Helical" evidence="6">
    <location>
        <begin position="139"/>
        <end position="158"/>
    </location>
</feature>
<evidence type="ECO:0000313" key="8">
    <source>
        <dbReference type="EMBL" id="RRK34605.1"/>
    </source>
</evidence>
<evidence type="ECO:0000256" key="6">
    <source>
        <dbReference type="SAM" id="Phobius"/>
    </source>
</evidence>
<sequence length="397" mass="42484">MKSEEKIFNCYFFVIAFTNLCVSTIIQMFNSTITLHIDQLDYSASISGTIISIGAIAATVYRFFGGKLCEKRGRRLLIIWGTVCLGVSSFIMGNAASLLLIYFVRIFQMVGYSMVSTAVSVAVIDVIPSGKVGRGIGYFSLATSVSQAFGPSVALMMYEGKGGFGTVMTGVAVISLLSLMIVVIFLDYEKKIGQKKENAAEKPVETEKGLWKYIEKHALPAAMINFFIIFSGGLITMYLTLYASKMGIANAGMFFSVSVIFMIGARVLSGNISDNYGVLVALIPGAILLIAAYILLILSAGNSMLFYIAGGFYGLGGGLTSPALNAEAVRGVPKHRVSIASSTFFLPLDIAFVVSSVIWGIVIDSFSFRAAFGIAAGFVGAAMVLGAVIFSVKRQKR</sequence>
<feature type="transmembrane region" description="Helical" evidence="6">
    <location>
        <begin position="304"/>
        <end position="324"/>
    </location>
</feature>
<evidence type="ECO:0000256" key="3">
    <source>
        <dbReference type="ARBA" id="ARBA00022692"/>
    </source>
</evidence>
<feature type="transmembrane region" description="Helical" evidence="6">
    <location>
        <begin position="42"/>
        <end position="64"/>
    </location>
</feature>
<keyword evidence="9" id="KW-1185">Reference proteome</keyword>
<dbReference type="InterPro" id="IPR020846">
    <property type="entry name" value="MFS_dom"/>
</dbReference>
<feature type="transmembrane region" description="Helical" evidence="6">
    <location>
        <begin position="276"/>
        <end position="298"/>
    </location>
</feature>
<feature type="transmembrane region" description="Helical" evidence="6">
    <location>
        <begin position="344"/>
        <end position="362"/>
    </location>
</feature>
<dbReference type="Proteomes" id="UP000274920">
    <property type="component" value="Unassembled WGS sequence"/>
</dbReference>
<evidence type="ECO:0000256" key="2">
    <source>
        <dbReference type="ARBA" id="ARBA00022448"/>
    </source>
</evidence>
<dbReference type="InterPro" id="IPR052714">
    <property type="entry name" value="MFS_Exporter"/>
</dbReference>
<reference evidence="8" key="1">
    <citation type="submission" date="2018-10" db="EMBL/GenBank/DDBJ databases">
        <title>Schaedlerella arabinophila gen. nov. sp. nov., isolated from the mouse intestinal tract and comparative analysis with the genome of the closely related altered Schaedler flora strain ASF502.</title>
        <authorList>
            <person name="Miyake S."/>
            <person name="Soh M."/>
            <person name="Seedorf H."/>
        </authorList>
    </citation>
    <scope>NUCLEOTIDE SEQUENCE [LARGE SCALE GENOMIC DNA]</scope>
    <source>
        <strain evidence="8">DSM 106076</strain>
    </source>
</reference>
<dbReference type="AlphaFoldDB" id="A0A3R8JRU3"/>
<dbReference type="PROSITE" id="PS50850">
    <property type="entry name" value="MFS"/>
    <property type="match status" value="1"/>
</dbReference>
<organism evidence="8 9">
    <name type="scientific">Schaedlerella arabinosiphila</name>
    <dbReference type="NCBI Taxonomy" id="2044587"/>
    <lineage>
        <taxon>Bacteria</taxon>
        <taxon>Bacillati</taxon>
        <taxon>Bacillota</taxon>
        <taxon>Clostridia</taxon>
        <taxon>Lachnospirales</taxon>
        <taxon>Lachnospiraceae</taxon>
        <taxon>Schaedlerella</taxon>
    </lineage>
</organism>
<evidence type="ECO:0000256" key="4">
    <source>
        <dbReference type="ARBA" id="ARBA00022989"/>
    </source>
</evidence>
<gene>
    <name evidence="8" type="ORF">EBB54_27150</name>
</gene>
<keyword evidence="3 6" id="KW-0812">Transmembrane</keyword>
<keyword evidence="5 6" id="KW-0472">Membrane</keyword>
<protein>
    <submittedName>
        <fullName evidence="8">MFS transporter</fullName>
    </submittedName>
</protein>
<evidence type="ECO:0000313" key="9">
    <source>
        <dbReference type="Proteomes" id="UP000274920"/>
    </source>
</evidence>
<feature type="transmembrane region" description="Helical" evidence="6">
    <location>
        <begin position="76"/>
        <end position="103"/>
    </location>
</feature>
<dbReference type="GO" id="GO:0005886">
    <property type="term" value="C:plasma membrane"/>
    <property type="evidence" value="ECO:0007669"/>
    <property type="project" value="UniProtKB-SubCell"/>
</dbReference>
<dbReference type="GO" id="GO:0022857">
    <property type="term" value="F:transmembrane transporter activity"/>
    <property type="evidence" value="ECO:0007669"/>
    <property type="project" value="InterPro"/>
</dbReference>
<keyword evidence="4 6" id="KW-1133">Transmembrane helix</keyword>
<evidence type="ECO:0000256" key="1">
    <source>
        <dbReference type="ARBA" id="ARBA00004651"/>
    </source>
</evidence>
<dbReference type="InterPro" id="IPR036259">
    <property type="entry name" value="MFS_trans_sf"/>
</dbReference>
<dbReference type="Gene3D" id="1.20.1250.20">
    <property type="entry name" value="MFS general substrate transporter like domains"/>
    <property type="match status" value="2"/>
</dbReference>
<dbReference type="PANTHER" id="PTHR23531">
    <property type="entry name" value="QUINOLENE RESISTANCE PROTEIN NORA"/>
    <property type="match status" value="1"/>
</dbReference>
<dbReference type="PANTHER" id="PTHR23531:SF1">
    <property type="entry name" value="QUINOLENE RESISTANCE PROTEIN NORA"/>
    <property type="match status" value="1"/>
</dbReference>
<feature type="domain" description="Major facilitator superfamily (MFS) profile" evidence="7">
    <location>
        <begin position="11"/>
        <end position="394"/>
    </location>
</feature>
<comment type="subcellular location">
    <subcellularLocation>
        <location evidence="1">Cell membrane</location>
        <topology evidence="1">Multi-pass membrane protein</topology>
    </subcellularLocation>
</comment>
<dbReference type="InterPro" id="IPR011701">
    <property type="entry name" value="MFS"/>
</dbReference>
<accession>A0A3R8JRU3</accession>
<feature type="transmembrane region" description="Helical" evidence="6">
    <location>
        <begin position="247"/>
        <end position="269"/>
    </location>
</feature>
<keyword evidence="2" id="KW-0813">Transport</keyword>
<dbReference type="EMBL" id="RHJS01000002">
    <property type="protein sequence ID" value="RRK34605.1"/>
    <property type="molecule type" value="Genomic_DNA"/>
</dbReference>
<dbReference type="SUPFAM" id="SSF103473">
    <property type="entry name" value="MFS general substrate transporter"/>
    <property type="match status" value="1"/>
</dbReference>
<feature type="transmembrane region" description="Helical" evidence="6">
    <location>
        <begin position="7"/>
        <end position="30"/>
    </location>
</feature>
<feature type="transmembrane region" description="Helical" evidence="6">
    <location>
        <begin position="218"/>
        <end position="241"/>
    </location>
</feature>
<dbReference type="RefSeq" id="WP_125129704.1">
    <property type="nucleotide sequence ID" value="NZ_RHJS01000002.1"/>
</dbReference>
<name>A0A3R8JRU3_9FIRM</name>
<dbReference type="Pfam" id="PF07690">
    <property type="entry name" value="MFS_1"/>
    <property type="match status" value="1"/>
</dbReference>
<dbReference type="CDD" id="cd17489">
    <property type="entry name" value="MFS_YfcJ_like"/>
    <property type="match status" value="1"/>
</dbReference>
<evidence type="ECO:0000256" key="5">
    <source>
        <dbReference type="ARBA" id="ARBA00023136"/>
    </source>
</evidence>